<keyword evidence="2" id="KW-1185">Reference proteome</keyword>
<dbReference type="PhylomeDB" id="E9GQZ0"/>
<accession>E9GQZ0</accession>
<gene>
    <name evidence="1" type="ORF">DAPPUDRAFT_105491</name>
</gene>
<dbReference type="AlphaFoldDB" id="E9GQZ0"/>
<dbReference type="InParanoid" id="E9GQZ0"/>
<dbReference type="PANTHER" id="PTHR33173:SF2">
    <property type="entry name" value="MYND-TYPE DOMAIN-CONTAINING PROTEIN"/>
    <property type="match status" value="1"/>
</dbReference>
<sequence length="162" mass="19112">MYFYTQVDSPLAKECLMTQEELLEEPGKHVDVSEDILEVMYCTNPLYWWQLFKGAVKPTGLENLQGTMHHAYIVFIIEKNEECVTLQRSIKIEFVRDKYRKVRRQESFTTGIGCEKKKMARSKTIKQLFEHIHQQGYVNEVLNNPFPGKISQDFADSLYEFF</sequence>
<reference evidence="1 2" key="1">
    <citation type="journal article" date="2011" name="Science">
        <title>The ecoresponsive genome of Daphnia pulex.</title>
        <authorList>
            <person name="Colbourne J.K."/>
            <person name="Pfrender M.E."/>
            <person name="Gilbert D."/>
            <person name="Thomas W.K."/>
            <person name="Tucker A."/>
            <person name="Oakley T.H."/>
            <person name="Tokishita S."/>
            <person name="Aerts A."/>
            <person name="Arnold G.J."/>
            <person name="Basu M.K."/>
            <person name="Bauer D.J."/>
            <person name="Caceres C.E."/>
            <person name="Carmel L."/>
            <person name="Casola C."/>
            <person name="Choi J.H."/>
            <person name="Detter J.C."/>
            <person name="Dong Q."/>
            <person name="Dusheyko S."/>
            <person name="Eads B.D."/>
            <person name="Frohlich T."/>
            <person name="Geiler-Samerotte K.A."/>
            <person name="Gerlach D."/>
            <person name="Hatcher P."/>
            <person name="Jogdeo S."/>
            <person name="Krijgsveld J."/>
            <person name="Kriventseva E.V."/>
            <person name="Kultz D."/>
            <person name="Laforsch C."/>
            <person name="Lindquist E."/>
            <person name="Lopez J."/>
            <person name="Manak J.R."/>
            <person name="Muller J."/>
            <person name="Pangilinan J."/>
            <person name="Patwardhan R.P."/>
            <person name="Pitluck S."/>
            <person name="Pritham E.J."/>
            <person name="Rechtsteiner A."/>
            <person name="Rho M."/>
            <person name="Rogozin I.B."/>
            <person name="Sakarya O."/>
            <person name="Salamov A."/>
            <person name="Schaack S."/>
            <person name="Shapiro H."/>
            <person name="Shiga Y."/>
            <person name="Skalitzky C."/>
            <person name="Smith Z."/>
            <person name="Souvorov A."/>
            <person name="Sung W."/>
            <person name="Tang Z."/>
            <person name="Tsuchiya D."/>
            <person name="Tu H."/>
            <person name="Vos H."/>
            <person name="Wang M."/>
            <person name="Wolf Y.I."/>
            <person name="Yamagata H."/>
            <person name="Yamada T."/>
            <person name="Ye Y."/>
            <person name="Shaw J.R."/>
            <person name="Andrews J."/>
            <person name="Crease T.J."/>
            <person name="Tang H."/>
            <person name="Lucas S.M."/>
            <person name="Robertson H.M."/>
            <person name="Bork P."/>
            <person name="Koonin E.V."/>
            <person name="Zdobnov E.M."/>
            <person name="Grigoriev I.V."/>
            <person name="Lynch M."/>
            <person name="Boore J.L."/>
        </authorList>
    </citation>
    <scope>NUCLEOTIDE SEQUENCE [LARGE SCALE GENOMIC DNA]</scope>
</reference>
<dbReference type="KEGG" id="dpx:DAPPUDRAFT_105491"/>
<dbReference type="PANTHER" id="PTHR33173">
    <property type="match status" value="1"/>
</dbReference>
<dbReference type="OrthoDB" id="6381337at2759"/>
<dbReference type="HOGENOM" id="CLU_098073_0_0_1"/>
<dbReference type="EMBL" id="GL732558">
    <property type="protein sequence ID" value="EFX78199.1"/>
    <property type="molecule type" value="Genomic_DNA"/>
</dbReference>
<proteinExistence type="predicted"/>
<protein>
    <submittedName>
        <fullName evidence="1">Uncharacterized protein</fullName>
    </submittedName>
</protein>
<organism evidence="1 2">
    <name type="scientific">Daphnia pulex</name>
    <name type="common">Water flea</name>
    <dbReference type="NCBI Taxonomy" id="6669"/>
    <lineage>
        <taxon>Eukaryota</taxon>
        <taxon>Metazoa</taxon>
        <taxon>Ecdysozoa</taxon>
        <taxon>Arthropoda</taxon>
        <taxon>Crustacea</taxon>
        <taxon>Branchiopoda</taxon>
        <taxon>Diplostraca</taxon>
        <taxon>Cladocera</taxon>
        <taxon>Anomopoda</taxon>
        <taxon>Daphniidae</taxon>
        <taxon>Daphnia</taxon>
    </lineage>
</organism>
<evidence type="ECO:0000313" key="1">
    <source>
        <dbReference type="EMBL" id="EFX78199.1"/>
    </source>
</evidence>
<evidence type="ECO:0000313" key="2">
    <source>
        <dbReference type="Proteomes" id="UP000000305"/>
    </source>
</evidence>
<name>E9GQZ0_DAPPU</name>
<dbReference type="Proteomes" id="UP000000305">
    <property type="component" value="Unassembled WGS sequence"/>
</dbReference>